<dbReference type="InterPro" id="IPR010675">
    <property type="entry name" value="Bin3_C"/>
</dbReference>
<dbReference type="InParanoid" id="A0A0C2WLM1"/>
<name>A0A0C2WLM1_AMAMK</name>
<proteinExistence type="inferred from homology"/>
<dbReference type="OrthoDB" id="540004at2759"/>
<keyword evidence="4 5" id="KW-0949">S-adenosyl-L-methionine</keyword>
<dbReference type="InterPro" id="IPR041698">
    <property type="entry name" value="Methyltransf_25"/>
</dbReference>
<evidence type="ECO:0000256" key="1">
    <source>
        <dbReference type="ARBA" id="ARBA00008361"/>
    </source>
</evidence>
<dbReference type="HOGENOM" id="CLU_004729_2_0_1"/>
<dbReference type="InterPro" id="IPR024160">
    <property type="entry name" value="BIN3_SAM-bd_dom"/>
</dbReference>
<evidence type="ECO:0000256" key="2">
    <source>
        <dbReference type="ARBA" id="ARBA00022603"/>
    </source>
</evidence>
<accession>A0A0C2WLM1</accession>
<dbReference type="Gene3D" id="3.40.50.150">
    <property type="entry name" value="Vaccinia Virus protein VP39"/>
    <property type="match status" value="1"/>
</dbReference>
<dbReference type="GO" id="GO:0032259">
    <property type="term" value="P:methylation"/>
    <property type="evidence" value="ECO:0007669"/>
    <property type="project" value="UniProtKB-KW"/>
</dbReference>
<evidence type="ECO:0000256" key="5">
    <source>
        <dbReference type="PROSITE-ProRule" id="PRU00848"/>
    </source>
</evidence>
<evidence type="ECO:0000256" key="6">
    <source>
        <dbReference type="RuleBase" id="RU367087"/>
    </source>
</evidence>
<dbReference type="PROSITE" id="PS51515">
    <property type="entry name" value="BIN3_SAM"/>
    <property type="match status" value="1"/>
</dbReference>
<evidence type="ECO:0000313" key="9">
    <source>
        <dbReference type="Proteomes" id="UP000054549"/>
    </source>
</evidence>
<keyword evidence="3 6" id="KW-0808">Transferase</keyword>
<dbReference type="GO" id="GO:0008173">
    <property type="term" value="F:RNA methyltransferase activity"/>
    <property type="evidence" value="ECO:0007669"/>
    <property type="project" value="UniProtKB-UniRule"/>
</dbReference>
<keyword evidence="2 6" id="KW-0489">Methyltransferase</keyword>
<organism evidence="8 9">
    <name type="scientific">Amanita muscaria (strain Koide BX008)</name>
    <dbReference type="NCBI Taxonomy" id="946122"/>
    <lineage>
        <taxon>Eukaryota</taxon>
        <taxon>Fungi</taxon>
        <taxon>Dikarya</taxon>
        <taxon>Basidiomycota</taxon>
        <taxon>Agaricomycotina</taxon>
        <taxon>Agaricomycetes</taxon>
        <taxon>Agaricomycetidae</taxon>
        <taxon>Agaricales</taxon>
        <taxon>Pluteineae</taxon>
        <taxon>Amanitaceae</taxon>
        <taxon>Amanita</taxon>
    </lineage>
</organism>
<dbReference type="GO" id="GO:0017069">
    <property type="term" value="F:snRNA binding"/>
    <property type="evidence" value="ECO:0007669"/>
    <property type="project" value="TreeGrafter"/>
</dbReference>
<protein>
    <recommendedName>
        <fullName evidence="6">RNA methyltransferase</fullName>
        <ecNumber evidence="6">2.1.1.-</ecNumber>
    </recommendedName>
</protein>
<dbReference type="FunCoup" id="A0A0C2WLM1">
    <property type="interactions" value="17"/>
</dbReference>
<sequence>MEVPVYGNYHGYYSKRPAINDPRLAILPKELFVGAKVLDVGCNEGWVTCEIAQRLGAHKVVGVDIDESLVNAAWRRRRAVWSSQGPDGQPDYFPASCEHEFGPLPVPPGGKDVFPHNITFRTADWIEEEIVEDKDGYDVVIAFSLSKWVHLNGGDEAVEKFFRRVHSVLRQGGTFILEPQAWETYAKAKRMSVKLKENAKKLKLQPDDFPEVLGNVGFAAPQRLGVVGDGGFRRPVDLYTKLEV</sequence>
<reference evidence="8 9" key="1">
    <citation type="submission" date="2014-04" db="EMBL/GenBank/DDBJ databases">
        <title>Evolutionary Origins and Diversification of the Mycorrhizal Mutualists.</title>
        <authorList>
            <consortium name="DOE Joint Genome Institute"/>
            <consortium name="Mycorrhizal Genomics Consortium"/>
            <person name="Kohler A."/>
            <person name="Kuo A."/>
            <person name="Nagy L.G."/>
            <person name="Floudas D."/>
            <person name="Copeland A."/>
            <person name="Barry K.W."/>
            <person name="Cichocki N."/>
            <person name="Veneault-Fourrey C."/>
            <person name="LaButti K."/>
            <person name="Lindquist E.A."/>
            <person name="Lipzen A."/>
            <person name="Lundell T."/>
            <person name="Morin E."/>
            <person name="Murat C."/>
            <person name="Riley R."/>
            <person name="Ohm R."/>
            <person name="Sun H."/>
            <person name="Tunlid A."/>
            <person name="Henrissat B."/>
            <person name="Grigoriev I.V."/>
            <person name="Hibbett D.S."/>
            <person name="Martin F."/>
        </authorList>
    </citation>
    <scope>NUCLEOTIDE SEQUENCE [LARGE SCALE GENOMIC DNA]</scope>
    <source>
        <strain evidence="8 9">Koide BX008</strain>
    </source>
</reference>
<dbReference type="AlphaFoldDB" id="A0A0C2WLM1"/>
<dbReference type="EC" id="2.1.1.-" evidence="6"/>
<dbReference type="InterPro" id="IPR029063">
    <property type="entry name" value="SAM-dependent_MTases_sf"/>
</dbReference>
<dbReference type="SUPFAM" id="SSF53335">
    <property type="entry name" value="S-adenosyl-L-methionine-dependent methyltransferases"/>
    <property type="match status" value="1"/>
</dbReference>
<feature type="domain" description="Bin3-type SAM" evidence="7">
    <location>
        <begin position="21"/>
        <end position="244"/>
    </location>
</feature>
<keyword evidence="9" id="KW-1185">Reference proteome</keyword>
<dbReference type="InterPro" id="IPR039772">
    <property type="entry name" value="Bin3-like"/>
</dbReference>
<dbReference type="GO" id="GO:0040031">
    <property type="term" value="P:snRNA modification"/>
    <property type="evidence" value="ECO:0007669"/>
    <property type="project" value="TreeGrafter"/>
</dbReference>
<dbReference type="PANTHER" id="PTHR12315:SF0">
    <property type="entry name" value="7SK SNRNA METHYLPHOSPHATE CAPPING ENZYME"/>
    <property type="match status" value="1"/>
</dbReference>
<dbReference type="Proteomes" id="UP000054549">
    <property type="component" value="Unassembled WGS sequence"/>
</dbReference>
<dbReference type="STRING" id="946122.A0A0C2WLM1"/>
<dbReference type="PANTHER" id="PTHR12315">
    <property type="entry name" value="BICOID-INTERACTING PROTEIN RELATED"/>
    <property type="match status" value="1"/>
</dbReference>
<dbReference type="EMBL" id="KN818364">
    <property type="protein sequence ID" value="KIL57591.1"/>
    <property type="molecule type" value="Genomic_DNA"/>
</dbReference>
<dbReference type="CDD" id="cd02440">
    <property type="entry name" value="AdoMet_MTases"/>
    <property type="match status" value="1"/>
</dbReference>
<gene>
    <name evidence="8" type="ORF">M378DRAFT_87692</name>
</gene>
<evidence type="ECO:0000256" key="4">
    <source>
        <dbReference type="ARBA" id="ARBA00022691"/>
    </source>
</evidence>
<evidence type="ECO:0000313" key="8">
    <source>
        <dbReference type="EMBL" id="KIL57591.1"/>
    </source>
</evidence>
<evidence type="ECO:0000256" key="3">
    <source>
        <dbReference type="ARBA" id="ARBA00022679"/>
    </source>
</evidence>
<dbReference type="GO" id="GO:0008171">
    <property type="term" value="F:O-methyltransferase activity"/>
    <property type="evidence" value="ECO:0007669"/>
    <property type="project" value="UniProtKB-UniRule"/>
</dbReference>
<dbReference type="Pfam" id="PF06859">
    <property type="entry name" value="Bin3"/>
    <property type="match status" value="1"/>
</dbReference>
<evidence type="ECO:0000259" key="7">
    <source>
        <dbReference type="PROSITE" id="PS51515"/>
    </source>
</evidence>
<comment type="similarity">
    <text evidence="1 6">Belongs to the methyltransferase superfamily.</text>
</comment>
<dbReference type="Pfam" id="PF13649">
    <property type="entry name" value="Methyltransf_25"/>
    <property type="match status" value="1"/>
</dbReference>